<feature type="transmembrane region" description="Helical" evidence="5">
    <location>
        <begin position="57"/>
        <end position="75"/>
    </location>
</feature>
<dbReference type="InterPro" id="IPR045275">
    <property type="entry name" value="MscS_archaea/bacteria_type"/>
</dbReference>
<evidence type="ECO:0000256" key="2">
    <source>
        <dbReference type="ARBA" id="ARBA00022692"/>
    </source>
</evidence>
<feature type="transmembrane region" description="Helical" evidence="5">
    <location>
        <begin position="96"/>
        <end position="117"/>
    </location>
</feature>
<sequence length="317" mass="35189">MKVLITKLTSQKIAQQKLTKLLLSVLFFTPVIAQAESTEPPELEVISTLATMVKPSGLFLSLLLFIGVWLLLKMVKSVVDDLSEVFAEKRLLLQKSLVFFQFIIYFFSIATATIISFEFSTELIALLGGTLAVAIGFAIKDLAASVIAGVIIMFDRPFQVGDRVLFGGEYGDIIAIGIRSVKMNTLDDNVVTIPNNIFLNGITSCGNYGELDMQVAIKFFIAVDQNLTLAQYIVREAAALSKFAYLKKPINVLVLQEMSNNMVYYKLTVKVYVLDTKYEKALETDITLRVNEAFTKEGIYSPSLHLANQRPLVSEKA</sequence>
<dbReference type="RefSeq" id="WP_101344819.1">
    <property type="nucleotide sequence ID" value="NZ_PJAI02000003.1"/>
</dbReference>
<keyword evidence="5" id="KW-0407">Ion channel</keyword>
<evidence type="ECO:0000256" key="1">
    <source>
        <dbReference type="ARBA" id="ARBA00004370"/>
    </source>
</evidence>
<dbReference type="InterPro" id="IPR010920">
    <property type="entry name" value="LSM_dom_sf"/>
</dbReference>
<comment type="subunit">
    <text evidence="5">Homoheptamer.</text>
</comment>
<keyword evidence="4 5" id="KW-0472">Membrane</keyword>
<dbReference type="EMBL" id="PJAI02000003">
    <property type="protein sequence ID" value="TYK66687.1"/>
    <property type="molecule type" value="Genomic_DNA"/>
</dbReference>
<evidence type="ECO:0000256" key="5">
    <source>
        <dbReference type="RuleBase" id="RU369025"/>
    </source>
</evidence>
<comment type="subcellular location">
    <subcellularLocation>
        <location evidence="5">Cell inner membrane</location>
        <topology evidence="5">Multi-pass membrane protein</topology>
    </subcellularLocation>
    <subcellularLocation>
        <location evidence="1">Membrane</location>
    </subcellularLocation>
</comment>
<accession>A0ABY3N0A5</accession>
<evidence type="ECO:0000313" key="8">
    <source>
        <dbReference type="Proteomes" id="UP000815846"/>
    </source>
</evidence>
<dbReference type="Proteomes" id="UP000815846">
    <property type="component" value="Unassembled WGS sequence"/>
</dbReference>
<evidence type="ECO:0000259" key="6">
    <source>
        <dbReference type="Pfam" id="PF00924"/>
    </source>
</evidence>
<keyword evidence="8" id="KW-1185">Reference proteome</keyword>
<gene>
    <name evidence="7" type="ORF">CWS31_004970</name>
</gene>
<comment type="caution">
    <text evidence="5">Lacks conserved residue(s) required for the propagation of feature annotation.</text>
</comment>
<name>A0ABY3N0A5_9GAMM</name>
<reference evidence="7 8" key="1">
    <citation type="submission" date="2019-08" db="EMBL/GenBank/DDBJ databases">
        <title>Microbe sample from Colwellia echini.</title>
        <authorList>
            <person name="Christiansen L."/>
            <person name="Pathiraja D."/>
            <person name="Schultz-Johansen M."/>
            <person name="Choi I.-G."/>
            <person name="Stougaard P."/>
        </authorList>
    </citation>
    <scope>NUCLEOTIDE SEQUENCE [LARGE SCALE GENOMIC DNA]</scope>
    <source>
        <strain evidence="7 8">A3</strain>
    </source>
</reference>
<comment type="function">
    <text evidence="5">Mechanosensitive channel that participates in the regulation of osmotic pressure changes within the cell, opening in response to stretch forces in the membrane lipid bilayer, without the need for other proteins. Contributes to normal resistance to hypoosmotic shock. Forms an ion channel of 1.0 nanosiemens conductance with a slight preference for anions.</text>
</comment>
<comment type="caution">
    <text evidence="7">The sequence shown here is derived from an EMBL/GenBank/DDBJ whole genome shotgun (WGS) entry which is preliminary data.</text>
</comment>
<keyword evidence="5" id="KW-0813">Transport</keyword>
<proteinExistence type="inferred from homology"/>
<feature type="transmembrane region" description="Helical" evidence="5">
    <location>
        <begin position="123"/>
        <end position="154"/>
    </location>
</feature>
<dbReference type="PANTHER" id="PTHR30221">
    <property type="entry name" value="SMALL-CONDUCTANCE MECHANOSENSITIVE CHANNEL"/>
    <property type="match status" value="1"/>
</dbReference>
<evidence type="ECO:0000313" key="7">
    <source>
        <dbReference type="EMBL" id="TYK66687.1"/>
    </source>
</evidence>
<dbReference type="Gene3D" id="2.30.30.60">
    <property type="match status" value="1"/>
</dbReference>
<dbReference type="SUPFAM" id="SSF50182">
    <property type="entry name" value="Sm-like ribonucleoproteins"/>
    <property type="match status" value="1"/>
</dbReference>
<keyword evidence="5" id="KW-0406">Ion transport</keyword>
<organism evidence="7 8">
    <name type="scientific">Colwellia echini</name>
    <dbReference type="NCBI Taxonomy" id="1982103"/>
    <lineage>
        <taxon>Bacteria</taxon>
        <taxon>Pseudomonadati</taxon>
        <taxon>Pseudomonadota</taxon>
        <taxon>Gammaproteobacteria</taxon>
        <taxon>Alteromonadales</taxon>
        <taxon>Colwelliaceae</taxon>
        <taxon>Colwellia</taxon>
    </lineage>
</organism>
<keyword evidence="3 5" id="KW-1133">Transmembrane helix</keyword>
<feature type="domain" description="Mechanosensitive ion channel MscS" evidence="6">
    <location>
        <begin position="141"/>
        <end position="200"/>
    </location>
</feature>
<dbReference type="Gene3D" id="1.10.287.1260">
    <property type="match status" value="1"/>
</dbReference>
<keyword evidence="5" id="KW-0997">Cell inner membrane</keyword>
<dbReference type="PANTHER" id="PTHR30221:SF1">
    <property type="entry name" value="SMALL-CONDUCTANCE MECHANOSENSITIVE CHANNEL"/>
    <property type="match status" value="1"/>
</dbReference>
<protein>
    <recommendedName>
        <fullName evidence="5">Small-conductance mechanosensitive channel</fullName>
    </recommendedName>
</protein>
<comment type="similarity">
    <text evidence="5">Belongs to the MscS (TC 1.A.23) family.</text>
</comment>
<dbReference type="InterPro" id="IPR023408">
    <property type="entry name" value="MscS_beta-dom_sf"/>
</dbReference>
<keyword evidence="2 5" id="KW-0812">Transmembrane</keyword>
<evidence type="ECO:0000256" key="3">
    <source>
        <dbReference type="ARBA" id="ARBA00022989"/>
    </source>
</evidence>
<keyword evidence="5" id="KW-1003">Cell membrane</keyword>
<dbReference type="InterPro" id="IPR006685">
    <property type="entry name" value="MscS_channel_2nd"/>
</dbReference>
<dbReference type="Pfam" id="PF00924">
    <property type="entry name" value="MS_channel_2nd"/>
    <property type="match status" value="1"/>
</dbReference>
<evidence type="ECO:0000256" key="4">
    <source>
        <dbReference type="ARBA" id="ARBA00023136"/>
    </source>
</evidence>